<dbReference type="SUPFAM" id="SSF46785">
    <property type="entry name" value="Winged helix' DNA-binding domain"/>
    <property type="match status" value="1"/>
</dbReference>
<gene>
    <name evidence="3" type="ORF">GCM10011410_09460</name>
</gene>
<feature type="region of interest" description="Disordered" evidence="1">
    <location>
        <begin position="1"/>
        <end position="61"/>
    </location>
</feature>
<protein>
    <submittedName>
        <fullName evidence="3">Transcriptional regulator</fullName>
    </submittedName>
</protein>
<proteinExistence type="predicted"/>
<dbReference type="InterPro" id="IPR036388">
    <property type="entry name" value="WH-like_DNA-bd_sf"/>
</dbReference>
<evidence type="ECO:0000256" key="1">
    <source>
        <dbReference type="SAM" id="MobiDB-lite"/>
    </source>
</evidence>
<dbReference type="PANTHER" id="PTHR43252:SF2">
    <property type="entry name" value="TRANSCRIPTION REGULATOR, PADR-LIKE FAMILY"/>
    <property type="match status" value="1"/>
</dbReference>
<accession>A0A916XA95</accession>
<dbReference type="InterPro" id="IPR036390">
    <property type="entry name" value="WH_DNA-bd_sf"/>
</dbReference>
<dbReference type="Pfam" id="PF03551">
    <property type="entry name" value="PadR"/>
    <property type="match status" value="1"/>
</dbReference>
<evidence type="ECO:0000313" key="4">
    <source>
        <dbReference type="Proteomes" id="UP000641514"/>
    </source>
</evidence>
<dbReference type="Gene3D" id="1.10.10.10">
    <property type="entry name" value="Winged helix-like DNA-binding domain superfamily/Winged helix DNA-binding domain"/>
    <property type="match status" value="1"/>
</dbReference>
<name>A0A916XA95_9ACTN</name>
<reference evidence="3" key="2">
    <citation type="submission" date="2020-09" db="EMBL/GenBank/DDBJ databases">
        <authorList>
            <person name="Sun Q."/>
            <person name="Zhou Y."/>
        </authorList>
    </citation>
    <scope>NUCLEOTIDE SEQUENCE</scope>
    <source>
        <strain evidence="3">CGMCC 1.15478</strain>
    </source>
</reference>
<dbReference type="AlphaFoldDB" id="A0A916XA95"/>
<feature type="compositionally biased region" description="Basic residues" evidence="1">
    <location>
        <begin position="1"/>
        <end position="12"/>
    </location>
</feature>
<dbReference type="Proteomes" id="UP000641514">
    <property type="component" value="Unassembled WGS sequence"/>
</dbReference>
<sequence length="207" mass="23002">MRNQHPTRKSSTHRGPDRERRRQPRRPREDRPAGLHIEGFSRGNGLIRIGTPPHRRERNRRGDVRGAILLLLAEAPMHGYQLIQEIESRSDGQWKPSPGSIYPALSQLEDEGIVLIENIGGRKTAKLTEQGTSYVEENKSAIGDPFAVSDGKSNTGRELRQLARLVGSAATEVANVGTQEQRDKAAEILTDARKALYRLLADESPSS</sequence>
<organism evidence="3 4">
    <name type="scientific">Hoyosella rhizosphaerae</name>
    <dbReference type="NCBI Taxonomy" id="1755582"/>
    <lineage>
        <taxon>Bacteria</taxon>
        <taxon>Bacillati</taxon>
        <taxon>Actinomycetota</taxon>
        <taxon>Actinomycetes</taxon>
        <taxon>Mycobacteriales</taxon>
        <taxon>Hoyosellaceae</taxon>
        <taxon>Hoyosella</taxon>
    </lineage>
</organism>
<dbReference type="PANTHER" id="PTHR43252">
    <property type="entry name" value="TRANSCRIPTIONAL REGULATOR YQJI"/>
    <property type="match status" value="1"/>
</dbReference>
<evidence type="ECO:0000313" key="3">
    <source>
        <dbReference type="EMBL" id="GGC59131.1"/>
    </source>
</evidence>
<feature type="compositionally biased region" description="Basic and acidic residues" evidence="1">
    <location>
        <begin position="14"/>
        <end position="33"/>
    </location>
</feature>
<dbReference type="RefSeq" id="WP_188671119.1">
    <property type="nucleotide sequence ID" value="NZ_BMJH01000001.1"/>
</dbReference>
<dbReference type="EMBL" id="BMJH01000001">
    <property type="protein sequence ID" value="GGC59131.1"/>
    <property type="molecule type" value="Genomic_DNA"/>
</dbReference>
<comment type="caution">
    <text evidence="3">The sequence shown here is derived from an EMBL/GenBank/DDBJ whole genome shotgun (WGS) entry which is preliminary data.</text>
</comment>
<keyword evidence="4" id="KW-1185">Reference proteome</keyword>
<dbReference type="InterPro" id="IPR005149">
    <property type="entry name" value="Tscrpt_reg_PadR_N"/>
</dbReference>
<reference evidence="3" key="1">
    <citation type="journal article" date="2014" name="Int. J. Syst. Evol. Microbiol.">
        <title>Complete genome sequence of Corynebacterium casei LMG S-19264T (=DSM 44701T), isolated from a smear-ripened cheese.</title>
        <authorList>
            <consortium name="US DOE Joint Genome Institute (JGI-PGF)"/>
            <person name="Walter F."/>
            <person name="Albersmeier A."/>
            <person name="Kalinowski J."/>
            <person name="Ruckert C."/>
        </authorList>
    </citation>
    <scope>NUCLEOTIDE SEQUENCE</scope>
    <source>
        <strain evidence="3">CGMCC 1.15478</strain>
    </source>
</reference>
<feature type="domain" description="Transcription regulator PadR N-terminal" evidence="2">
    <location>
        <begin position="68"/>
        <end position="136"/>
    </location>
</feature>
<evidence type="ECO:0000259" key="2">
    <source>
        <dbReference type="Pfam" id="PF03551"/>
    </source>
</evidence>